<comment type="caution">
    <text evidence="1">The sequence shown here is derived from an EMBL/GenBank/DDBJ whole genome shotgun (WGS) entry which is preliminary data.</text>
</comment>
<dbReference type="STRING" id="1793.AWC04_01045"/>
<evidence type="ECO:0000313" key="2">
    <source>
        <dbReference type="Proteomes" id="UP000193484"/>
    </source>
</evidence>
<dbReference type="RefSeq" id="WP_085092470.1">
    <property type="nucleotide sequence ID" value="NZ_AP022603.1"/>
</dbReference>
<accession>A0A1X1RN60</accession>
<protein>
    <submittedName>
        <fullName evidence="1">Uncharacterized protein</fullName>
    </submittedName>
</protein>
<reference evidence="1 2" key="1">
    <citation type="submission" date="2016-01" db="EMBL/GenBank/DDBJ databases">
        <title>The new phylogeny of the genus Mycobacterium.</title>
        <authorList>
            <person name="Tarcisio F."/>
            <person name="Conor M."/>
            <person name="Antonella G."/>
            <person name="Elisabetta G."/>
            <person name="Giulia F.S."/>
            <person name="Sara T."/>
            <person name="Anna F."/>
            <person name="Clotilde B."/>
            <person name="Roberto B."/>
            <person name="Veronica D.S."/>
            <person name="Fabio R."/>
            <person name="Monica P."/>
            <person name="Olivier J."/>
            <person name="Enrico T."/>
            <person name="Nicola S."/>
        </authorList>
    </citation>
    <scope>NUCLEOTIDE SEQUENCE [LARGE SCALE GENOMIC DNA]</scope>
    <source>
        <strain evidence="1 2">DSM 44179</strain>
    </source>
</reference>
<proteinExistence type="predicted"/>
<dbReference type="EMBL" id="LQOJ01000005">
    <property type="protein sequence ID" value="ORV10043.1"/>
    <property type="molecule type" value="Genomic_DNA"/>
</dbReference>
<organism evidence="1 2">
    <name type="scientific">Mycolicibacterium fallax</name>
    <name type="common">Mycobacterium fallax</name>
    <dbReference type="NCBI Taxonomy" id="1793"/>
    <lineage>
        <taxon>Bacteria</taxon>
        <taxon>Bacillati</taxon>
        <taxon>Actinomycetota</taxon>
        <taxon>Actinomycetes</taxon>
        <taxon>Mycobacteriales</taxon>
        <taxon>Mycobacteriaceae</taxon>
        <taxon>Mycolicibacterium</taxon>
    </lineage>
</organism>
<dbReference type="OrthoDB" id="4629834at2"/>
<name>A0A1X1RN60_MYCFA</name>
<sequence length="106" mass="11911">MSETLRYNPAAYTDAAEGHVWCRVTVTLPDGGTRTATGDYLDAAPIPVLCCGIEEAAKELGLLHYLDDERLYLKVCAEVDRQLSWRPLVRLSCRQFSIRLDLVEPQ</sequence>
<gene>
    <name evidence="1" type="ORF">AWC04_01045</name>
</gene>
<dbReference type="AlphaFoldDB" id="A0A1X1RN60"/>
<keyword evidence="2" id="KW-1185">Reference proteome</keyword>
<dbReference type="Proteomes" id="UP000193484">
    <property type="component" value="Unassembled WGS sequence"/>
</dbReference>
<evidence type="ECO:0000313" key="1">
    <source>
        <dbReference type="EMBL" id="ORV10043.1"/>
    </source>
</evidence>